<dbReference type="Proteomes" id="UP000256645">
    <property type="component" value="Unassembled WGS sequence"/>
</dbReference>
<comment type="caution">
    <text evidence="1">The sequence shown here is derived from an EMBL/GenBank/DDBJ whole genome shotgun (WGS) entry which is preliminary data.</text>
</comment>
<dbReference type="EMBL" id="PDLM01000017">
    <property type="protein sequence ID" value="RDW58613.1"/>
    <property type="molecule type" value="Genomic_DNA"/>
</dbReference>
<evidence type="ECO:0000313" key="2">
    <source>
        <dbReference type="Proteomes" id="UP000256645"/>
    </source>
</evidence>
<gene>
    <name evidence="1" type="ORF">BP6252_13089</name>
</gene>
<accession>A0A3D8Q9U7</accession>
<reference evidence="1 2" key="1">
    <citation type="journal article" date="2018" name="IMA Fungus">
        <title>IMA Genome-F 9: Draft genome sequence of Annulohypoxylon stygium, Aspergillus mulundensis, Berkeleyomyces basicola (syn. Thielaviopsis basicola), Ceratocystis smalleyi, two Cercospora beticola strains, Coleophoma cylindrospora, Fusarium fracticaudum, Phialophora cf. hyalina, and Morchella septimelata.</title>
        <authorList>
            <person name="Wingfield B.D."/>
            <person name="Bills G.F."/>
            <person name="Dong Y."/>
            <person name="Huang W."/>
            <person name="Nel W.J."/>
            <person name="Swalarsk-Parry B.S."/>
            <person name="Vaghefi N."/>
            <person name="Wilken P.M."/>
            <person name="An Z."/>
            <person name="de Beer Z.W."/>
            <person name="De Vos L."/>
            <person name="Chen L."/>
            <person name="Duong T.A."/>
            <person name="Gao Y."/>
            <person name="Hammerbacher A."/>
            <person name="Kikkert J.R."/>
            <person name="Li Y."/>
            <person name="Li H."/>
            <person name="Li K."/>
            <person name="Li Q."/>
            <person name="Liu X."/>
            <person name="Ma X."/>
            <person name="Naidoo K."/>
            <person name="Pethybridge S.J."/>
            <person name="Sun J."/>
            <person name="Steenkamp E.T."/>
            <person name="van der Nest M.A."/>
            <person name="van Wyk S."/>
            <person name="Wingfield M.J."/>
            <person name="Xiong C."/>
            <person name="Yue Q."/>
            <person name="Zhang X."/>
        </authorList>
    </citation>
    <scope>NUCLEOTIDE SEQUENCE [LARGE SCALE GENOMIC DNA]</scope>
    <source>
        <strain evidence="1 2">BP6252</strain>
    </source>
</reference>
<protein>
    <submittedName>
        <fullName evidence="1">Uncharacterized protein</fullName>
    </submittedName>
</protein>
<sequence>MKRIMQKVSKRKDNSSIKTSKTLSSITHWNKDIAILYDPNTKKFYKDSYNDKTILTTKSVEDKEPFQLVPLPKSGGTMPLVIKAKNTDRTIDMGVVDLQKLGKTINFHRMCGNVDSLYILGEIELPS</sequence>
<organism evidence="1 2">
    <name type="scientific">Coleophoma cylindrospora</name>
    <dbReference type="NCBI Taxonomy" id="1849047"/>
    <lineage>
        <taxon>Eukaryota</taxon>
        <taxon>Fungi</taxon>
        <taxon>Dikarya</taxon>
        <taxon>Ascomycota</taxon>
        <taxon>Pezizomycotina</taxon>
        <taxon>Leotiomycetes</taxon>
        <taxon>Helotiales</taxon>
        <taxon>Dermateaceae</taxon>
        <taxon>Coleophoma</taxon>
    </lineage>
</organism>
<keyword evidence="2" id="KW-1185">Reference proteome</keyword>
<dbReference type="OrthoDB" id="10434657at2759"/>
<proteinExistence type="predicted"/>
<evidence type="ECO:0000313" key="1">
    <source>
        <dbReference type="EMBL" id="RDW58613.1"/>
    </source>
</evidence>
<dbReference type="AlphaFoldDB" id="A0A3D8Q9U7"/>
<name>A0A3D8Q9U7_9HELO</name>